<evidence type="ECO:0000313" key="3">
    <source>
        <dbReference type="Proteomes" id="UP000565441"/>
    </source>
</evidence>
<gene>
    <name evidence="2" type="ORF">D9615_007676</name>
</gene>
<dbReference type="AlphaFoldDB" id="A0A8H5H482"/>
<evidence type="ECO:0000256" key="1">
    <source>
        <dbReference type="SAM" id="MobiDB-lite"/>
    </source>
</evidence>
<keyword evidence="3" id="KW-1185">Reference proteome</keyword>
<protein>
    <submittedName>
        <fullName evidence="2">Uncharacterized protein</fullName>
    </submittedName>
</protein>
<dbReference type="CDD" id="cd00067">
    <property type="entry name" value="GAL4"/>
    <property type="match status" value="1"/>
</dbReference>
<reference evidence="2 3" key="1">
    <citation type="journal article" date="2020" name="ISME J.">
        <title>Uncovering the hidden diversity of litter-decomposition mechanisms in mushroom-forming fungi.</title>
        <authorList>
            <person name="Floudas D."/>
            <person name="Bentzer J."/>
            <person name="Ahren D."/>
            <person name="Johansson T."/>
            <person name="Persson P."/>
            <person name="Tunlid A."/>
        </authorList>
    </citation>
    <scope>NUCLEOTIDE SEQUENCE [LARGE SCALE GENOMIC DNA]</scope>
    <source>
        <strain evidence="2 3">CBS 661.87</strain>
    </source>
</reference>
<dbReference type="GO" id="GO:0008270">
    <property type="term" value="F:zinc ion binding"/>
    <property type="evidence" value="ECO:0007669"/>
    <property type="project" value="InterPro"/>
</dbReference>
<comment type="caution">
    <text evidence="2">The sequence shown here is derived from an EMBL/GenBank/DDBJ whole genome shotgun (WGS) entry which is preliminary data.</text>
</comment>
<dbReference type="EMBL" id="JAACJP010000030">
    <property type="protein sequence ID" value="KAF5376125.1"/>
    <property type="molecule type" value="Genomic_DNA"/>
</dbReference>
<feature type="region of interest" description="Disordered" evidence="1">
    <location>
        <begin position="186"/>
        <end position="250"/>
    </location>
</feature>
<accession>A0A8H5H482</accession>
<feature type="region of interest" description="Disordered" evidence="1">
    <location>
        <begin position="269"/>
        <end position="306"/>
    </location>
</feature>
<sequence length="590" mass="62832">MVHSARGLGWTRVWRGFGVASVGSTSPFCYLHSMSRPLETLAALKEDWLRWLALPDDLHPDERVPVLEDLQTGLRRLHRQAPGPDRVVWEAEAEAKQVIWAVIRLDPILAEETTPAQSERSSRGDNAPGPPRRTRTRWDVAAAPPGGLGMAGSTATVWRDIVEAEDAVVELPGVDVAESVVSVTAEGMGDAGERGRGTPSVASGGEGAGRGDVLRVPASPLSRPWRLKDSRHGRPKPRPRSQQTGLRLMSTTAHGEYLRRKAREVAGTVASPVVDGVSDDEVPRVESSRGPEASSRRSGRIPGGTSKVEVVVPLPRGAAADETSVVPVVKKAKGRARSAVSPSVTVEKVAHLKEAVPGWFERPIPCDRCRKQGVSCPQNPERGPCLRCQAQRKGCVTQSDTGAVVGVASSRSRRRVAPSGAVEVSGEGAGAGESGPASWFPIVKGEHIRGASLRAASARAEGGVVGSEFLHGEHVPVGVRDALAEANEMLGRDQLAQRSLVDEVNVVGLQTLRASRHAVLRVLVQEAHLAAARVEIARDTLSQVRQRLADTVAALNEVDDRLEQLDAEAGDVVTDDGEAWGGIVDDGMED</sequence>
<organism evidence="2 3">
    <name type="scientific">Tricholomella constricta</name>
    <dbReference type="NCBI Taxonomy" id="117010"/>
    <lineage>
        <taxon>Eukaryota</taxon>
        <taxon>Fungi</taxon>
        <taxon>Dikarya</taxon>
        <taxon>Basidiomycota</taxon>
        <taxon>Agaricomycotina</taxon>
        <taxon>Agaricomycetes</taxon>
        <taxon>Agaricomycetidae</taxon>
        <taxon>Agaricales</taxon>
        <taxon>Tricholomatineae</taxon>
        <taxon>Lyophyllaceae</taxon>
        <taxon>Tricholomella</taxon>
    </lineage>
</organism>
<proteinExistence type="predicted"/>
<dbReference type="Proteomes" id="UP000565441">
    <property type="component" value="Unassembled WGS sequence"/>
</dbReference>
<name>A0A8H5H482_9AGAR</name>
<feature type="region of interest" description="Disordered" evidence="1">
    <location>
        <begin position="112"/>
        <end position="147"/>
    </location>
</feature>
<dbReference type="GO" id="GO:0000981">
    <property type="term" value="F:DNA-binding transcription factor activity, RNA polymerase II-specific"/>
    <property type="evidence" value="ECO:0007669"/>
    <property type="project" value="InterPro"/>
</dbReference>
<dbReference type="InterPro" id="IPR001138">
    <property type="entry name" value="Zn2Cys6_DnaBD"/>
</dbReference>
<feature type="compositionally biased region" description="Polar residues" evidence="1">
    <location>
        <begin position="240"/>
        <end position="250"/>
    </location>
</feature>
<evidence type="ECO:0000313" key="2">
    <source>
        <dbReference type="EMBL" id="KAF5376125.1"/>
    </source>
</evidence>